<organism evidence="2 3">
    <name type="scientific">Novipirellula herctigrandis</name>
    <dbReference type="NCBI Taxonomy" id="2527986"/>
    <lineage>
        <taxon>Bacteria</taxon>
        <taxon>Pseudomonadati</taxon>
        <taxon>Planctomycetota</taxon>
        <taxon>Planctomycetia</taxon>
        <taxon>Pirellulales</taxon>
        <taxon>Pirellulaceae</taxon>
        <taxon>Novipirellula</taxon>
    </lineage>
</organism>
<keyword evidence="1" id="KW-0732">Signal</keyword>
<protein>
    <recommendedName>
        <fullName evidence="4">PhoPQ-activated pathogenicity-related protein</fullName>
    </recommendedName>
</protein>
<evidence type="ECO:0000313" key="3">
    <source>
        <dbReference type="Proteomes" id="UP000315010"/>
    </source>
</evidence>
<gene>
    <name evidence="2" type="ORF">CA13_64370</name>
</gene>
<comment type="caution">
    <text evidence="2">The sequence shown here is derived from an EMBL/GenBank/DDBJ whole genome shotgun (WGS) entry which is preliminary data.</text>
</comment>
<accession>A0A5C5ZCR3</accession>
<feature type="signal peptide" evidence="1">
    <location>
        <begin position="1"/>
        <end position="37"/>
    </location>
</feature>
<dbReference type="Proteomes" id="UP000315010">
    <property type="component" value="Unassembled WGS sequence"/>
</dbReference>
<reference evidence="2 3" key="1">
    <citation type="submission" date="2019-02" db="EMBL/GenBank/DDBJ databases">
        <title>Deep-cultivation of Planctomycetes and their phenomic and genomic characterization uncovers novel biology.</title>
        <authorList>
            <person name="Wiegand S."/>
            <person name="Jogler M."/>
            <person name="Boedeker C."/>
            <person name="Pinto D."/>
            <person name="Vollmers J."/>
            <person name="Rivas-Marin E."/>
            <person name="Kohn T."/>
            <person name="Peeters S.H."/>
            <person name="Heuer A."/>
            <person name="Rast P."/>
            <person name="Oberbeckmann S."/>
            <person name="Bunk B."/>
            <person name="Jeske O."/>
            <person name="Meyerdierks A."/>
            <person name="Storesund J.E."/>
            <person name="Kallscheuer N."/>
            <person name="Luecker S."/>
            <person name="Lage O.M."/>
            <person name="Pohl T."/>
            <person name="Merkel B.J."/>
            <person name="Hornburger P."/>
            <person name="Mueller R.-W."/>
            <person name="Bruemmer F."/>
            <person name="Labrenz M."/>
            <person name="Spormann A.M."/>
            <person name="Op Den Camp H."/>
            <person name="Overmann J."/>
            <person name="Amann R."/>
            <person name="Jetten M.S.M."/>
            <person name="Mascher T."/>
            <person name="Medema M.H."/>
            <person name="Devos D.P."/>
            <person name="Kaster A.-K."/>
            <person name="Ovreas L."/>
            <person name="Rohde M."/>
            <person name="Galperin M.Y."/>
            <person name="Jogler C."/>
        </authorList>
    </citation>
    <scope>NUCLEOTIDE SEQUENCE [LARGE SCALE GENOMIC DNA]</scope>
    <source>
        <strain evidence="2 3">CA13</strain>
    </source>
</reference>
<sequence length="482" mass="53994" precursor="true">MPALGSQIVNYSFNRTHPMNSIRFLGLLLILSATAQATDVFDMDAIRDSSTLEIEVVQDWRTVPGPVMTRQKLVTINVGEIWQGQDYRLPVRMVVPADRKARGFHLTGGNSPTKLERETRPRGIDLLLLQGGVGLVMTVVQEPGSYGKPELGGRSEARFAKSLDPHHKIQYWAWPATLMRAITTAYAETDHFDKGKVAVTGSSKNGASPSMAIIHDDRMTALHASVSPIWDSPLRLCDREAWDRHLAEGGQQRGFSGGHFGPNFNQRVLDAGNTWENLQTFANDISDQVFVSRNLQGLRDRGVEMLFHPGTHDMVAYDMAWGGAHHPSIPLYLGANSGHGKKGHSNIEQDQQNKSAFLLRHFFPDDVRQPLLTSPTIETNLTKSTLKVTVRFAPDSGEESGRIWWMNDRGADGSPRYLKEPIPDKNTKEMAQDSDSGVWTVEIKIDPNASRIDLFSNHRKTIKYREKELRTYISSPYTRIEL</sequence>
<evidence type="ECO:0008006" key="4">
    <source>
        <dbReference type="Google" id="ProtNLM"/>
    </source>
</evidence>
<proteinExistence type="predicted"/>
<dbReference type="InterPro" id="IPR029058">
    <property type="entry name" value="AB_hydrolase_fold"/>
</dbReference>
<dbReference type="AlphaFoldDB" id="A0A5C5ZCR3"/>
<keyword evidence="3" id="KW-1185">Reference proteome</keyword>
<feature type="chain" id="PRO_5022918303" description="PhoPQ-activated pathogenicity-related protein" evidence="1">
    <location>
        <begin position="38"/>
        <end position="482"/>
    </location>
</feature>
<dbReference type="EMBL" id="SJPJ01000001">
    <property type="protein sequence ID" value="TWT84956.1"/>
    <property type="molecule type" value="Genomic_DNA"/>
</dbReference>
<name>A0A5C5ZCR3_9BACT</name>
<evidence type="ECO:0000256" key="1">
    <source>
        <dbReference type="SAM" id="SignalP"/>
    </source>
</evidence>
<evidence type="ECO:0000313" key="2">
    <source>
        <dbReference type="EMBL" id="TWT84956.1"/>
    </source>
</evidence>
<dbReference type="Gene3D" id="3.40.50.1820">
    <property type="entry name" value="alpha/beta hydrolase"/>
    <property type="match status" value="1"/>
</dbReference>